<keyword evidence="1" id="KW-1133">Transmembrane helix</keyword>
<accession>A0AAU8B0K8</accession>
<keyword evidence="1" id="KW-0472">Membrane</keyword>
<evidence type="ECO:0000313" key="2">
    <source>
        <dbReference type="EMBL" id="XCD05113.1"/>
    </source>
</evidence>
<sequence>MKDEKTFDGVIKAMEETESDKDRFLKAARLERHEIDRRYEMERLVVILNYLVGSVAMIGGFAVVFFFLYMVTK</sequence>
<reference evidence="2" key="1">
    <citation type="submission" date="2024-03" db="EMBL/GenBank/DDBJ databases">
        <title>Diverse circular DNA viruses in blood, oral, and fecal samples of captive lemurs.</title>
        <authorList>
            <person name="Paietta E.N."/>
            <person name="Kraberger S."/>
            <person name="Lund M.C."/>
            <person name="Custer J.M."/>
            <person name="Vargas K.M."/>
            <person name="Ehmke E.E."/>
            <person name="Yoder A.D."/>
            <person name="Varsani A."/>
        </authorList>
    </citation>
    <scope>NUCLEOTIDE SEQUENCE</scope>
    <source>
        <strain evidence="2">Duke_24FS_4</strain>
    </source>
</reference>
<name>A0AAU8B0K8_9CAUD</name>
<keyword evidence="1" id="KW-0812">Transmembrane</keyword>
<evidence type="ECO:0000256" key="1">
    <source>
        <dbReference type="SAM" id="Phobius"/>
    </source>
</evidence>
<dbReference type="EMBL" id="PP511522">
    <property type="protein sequence ID" value="XCD05113.1"/>
    <property type="molecule type" value="Genomic_DNA"/>
</dbReference>
<organism evidence="2">
    <name type="scientific">Dulem virus 35</name>
    <dbReference type="NCBI Taxonomy" id="3145753"/>
    <lineage>
        <taxon>Viruses</taxon>
        <taxon>Duplodnaviria</taxon>
        <taxon>Heunggongvirae</taxon>
        <taxon>Uroviricota</taxon>
        <taxon>Caudoviricetes</taxon>
    </lineage>
</organism>
<protein>
    <submittedName>
        <fullName evidence="2">Uncharacterized protein</fullName>
    </submittedName>
</protein>
<feature type="transmembrane region" description="Helical" evidence="1">
    <location>
        <begin position="47"/>
        <end position="71"/>
    </location>
</feature>
<proteinExistence type="predicted"/>